<proteinExistence type="predicted"/>
<reference evidence="2 3" key="1">
    <citation type="journal article" date="2021" name="Plant Biotechnol. J.">
        <title>Multi-omics assisted identification of the key and species-specific regulatory components of drought-tolerant mechanisms in Gossypium stocksii.</title>
        <authorList>
            <person name="Yu D."/>
            <person name="Ke L."/>
            <person name="Zhang D."/>
            <person name="Wu Y."/>
            <person name="Sun Y."/>
            <person name="Mei J."/>
            <person name="Sun J."/>
            <person name="Sun Y."/>
        </authorList>
    </citation>
    <scope>NUCLEOTIDE SEQUENCE [LARGE SCALE GENOMIC DNA]</scope>
    <source>
        <strain evidence="3">cv. E1</strain>
        <tissue evidence="2">Leaf</tissue>
    </source>
</reference>
<evidence type="ECO:0000313" key="2">
    <source>
        <dbReference type="EMBL" id="KAH1046586.1"/>
    </source>
</evidence>
<keyword evidence="3" id="KW-1185">Reference proteome</keyword>
<feature type="compositionally biased region" description="Polar residues" evidence="1">
    <location>
        <begin position="9"/>
        <end position="20"/>
    </location>
</feature>
<dbReference type="EMBL" id="JAIQCV010000011">
    <property type="protein sequence ID" value="KAH1046586.1"/>
    <property type="molecule type" value="Genomic_DNA"/>
</dbReference>
<dbReference type="Proteomes" id="UP000828251">
    <property type="component" value="Unassembled WGS sequence"/>
</dbReference>
<accession>A0A9D3UK20</accession>
<organism evidence="2 3">
    <name type="scientific">Gossypium stocksii</name>
    <dbReference type="NCBI Taxonomy" id="47602"/>
    <lineage>
        <taxon>Eukaryota</taxon>
        <taxon>Viridiplantae</taxon>
        <taxon>Streptophyta</taxon>
        <taxon>Embryophyta</taxon>
        <taxon>Tracheophyta</taxon>
        <taxon>Spermatophyta</taxon>
        <taxon>Magnoliopsida</taxon>
        <taxon>eudicotyledons</taxon>
        <taxon>Gunneridae</taxon>
        <taxon>Pentapetalae</taxon>
        <taxon>rosids</taxon>
        <taxon>malvids</taxon>
        <taxon>Malvales</taxon>
        <taxon>Malvaceae</taxon>
        <taxon>Malvoideae</taxon>
        <taxon>Gossypium</taxon>
    </lineage>
</organism>
<evidence type="ECO:0000256" key="1">
    <source>
        <dbReference type="SAM" id="MobiDB-lite"/>
    </source>
</evidence>
<dbReference type="OrthoDB" id="10405848at2759"/>
<comment type="caution">
    <text evidence="2">The sequence shown here is derived from an EMBL/GenBank/DDBJ whole genome shotgun (WGS) entry which is preliminary data.</text>
</comment>
<gene>
    <name evidence="2" type="ORF">J1N35_037370</name>
</gene>
<name>A0A9D3UK20_9ROSI</name>
<dbReference type="AlphaFoldDB" id="A0A9D3UK20"/>
<sequence length="101" mass="10740">MDRMVQPPLYQQSQIANPPTSALGPGAGTSSGLPPTTAIADSKETKPSGWSLANPTRKRHFGLIANSRSLAKQKGKVANDLFAAKDPMVTISIILYFVFGL</sequence>
<evidence type="ECO:0000313" key="3">
    <source>
        <dbReference type="Proteomes" id="UP000828251"/>
    </source>
</evidence>
<protein>
    <submittedName>
        <fullName evidence="2">Uncharacterized protein</fullName>
    </submittedName>
</protein>
<feature type="region of interest" description="Disordered" evidence="1">
    <location>
        <begin position="1"/>
        <end position="52"/>
    </location>
</feature>